<reference evidence="2 3" key="1">
    <citation type="submission" date="2015-09" db="EMBL/GenBank/DDBJ databases">
        <title>Genome sequence of Acetobacterium wieringae DSM 1911.</title>
        <authorList>
            <person name="Poehlein A."/>
            <person name="Bengelsdorf F.R."/>
            <person name="Schiel-Bengelsdorf B."/>
            <person name="Duerre P."/>
            <person name="Daniel R."/>
        </authorList>
    </citation>
    <scope>NUCLEOTIDE SEQUENCE [LARGE SCALE GENOMIC DNA]</scope>
    <source>
        <strain evidence="2 3">DSM 1911</strain>
    </source>
</reference>
<feature type="domain" description="Peptidase M16C associated" evidence="1">
    <location>
        <begin position="474"/>
        <end position="724"/>
    </location>
</feature>
<evidence type="ECO:0000313" key="2">
    <source>
        <dbReference type="EMBL" id="OFV68994.1"/>
    </source>
</evidence>
<dbReference type="EMBL" id="LKEU01000050">
    <property type="protein sequence ID" value="OFV68994.1"/>
    <property type="molecule type" value="Genomic_DNA"/>
</dbReference>
<dbReference type="InterPro" id="IPR055130">
    <property type="entry name" value="PreP_C"/>
</dbReference>
<dbReference type="STRING" id="52694.ACWI_35310"/>
<dbReference type="GO" id="GO:0016485">
    <property type="term" value="P:protein processing"/>
    <property type="evidence" value="ECO:0007669"/>
    <property type="project" value="TreeGrafter"/>
</dbReference>
<comment type="caution">
    <text evidence="2">The sequence shown here is derived from an EMBL/GenBank/DDBJ whole genome shotgun (WGS) entry which is preliminary data.</text>
</comment>
<dbReference type="Proteomes" id="UP000176244">
    <property type="component" value="Unassembled WGS sequence"/>
</dbReference>
<dbReference type="Pfam" id="PF22516">
    <property type="entry name" value="PreP_C"/>
    <property type="match status" value="1"/>
</dbReference>
<dbReference type="AlphaFoldDB" id="A0A1F2PDA1"/>
<dbReference type="InterPro" id="IPR007863">
    <property type="entry name" value="Peptidase_M16_C"/>
</dbReference>
<dbReference type="InterPro" id="IPR011765">
    <property type="entry name" value="Pept_M16_N"/>
</dbReference>
<dbReference type="SUPFAM" id="SSF63411">
    <property type="entry name" value="LuxS/MPP-like metallohydrolase"/>
    <property type="match status" value="4"/>
</dbReference>
<name>A0A1F2PDA1_9FIRM</name>
<dbReference type="Pfam" id="PF05193">
    <property type="entry name" value="Peptidase_M16_C"/>
    <property type="match status" value="1"/>
</dbReference>
<sequence length="984" mass="112004">MKKELQEQQEKMFKLEENIHGFILKKEEFVDEIDGFARTFVHQKTGAQLVYISADDDNKVFSISFRTPSTNSTGVPHILEHSVLCGSKKYPVKEPFVELAKGSLNTFLNAMTYPDKTMYPIASTNAKDFMNLMDVYLDAVFYPNIYQNPYTFLQEGWHYHIENADDPIIYNGVVYNEMKGAFSNPEELLQNKIFESLYPQSCYRFESGGDPDVIPELTYADFLGFHKKYYHPSNSYIYLYGDGDVRAHLKYLNDEYLSAFDKQPVDSEIEAQPMLTQRTEMRASYGVSKEETLENKDYLALSVVLGDKLSYEEALAFDILAHILLNNNSSPLKEALLDLKIAEDVSYHYSSSLRQPYFSIVLKNTEEKHKDLFVNTVESVLNKLAADGLDPRSVEAGINIHEFSHIEGEYGSYPKGLIYGIEMMDDWLYGDDPIAYLKYKAAFKKFKDCWKDGYFEKLLKRMLIDNSHQTLVTIVPDNTLQEKADQALAEKLASFKAALTPEELQDLIDETQTLIEKQNEEDKPEDLEKIPKLSLADINRTGRSYPLEVQEALETRLLFHPGFTGGISYLKLYFDYSDLPQEDLKYLSLMCKLLGSLSTESMDFRRLSQEIEIHTGGLSFGIESYDDVHHFGDFTSHCYVKGKAVMENIPTLVKIMTDVITKTLFTEKNLIHDMIREIKTHKETQFLTAGHVVGVQRLQSYYSQSARLFEEFGGIEFYRFIADLEANFDEQFEVLTEKLTSIASLVFTNRKPIISITGTEEIRDRTVTALSPYIMGLAPNKAAKNAFAFETDIANEGFLTAAKIQYVSQGYNIRALGYEYAGSQLVLKGLLSMDYLWNRVRVQGGAYGAFMSIGRGGDLYFGSYRDPKLKKTFEAYQGVVDYINNLELSQRELEKYIIGTISSKDVPLSASVKGEIADNFYFSGVTAADLQKERDEILETTVAQLKSHGDMIAAVLAKNAICVLGSEEAINEEKELFKVTRYIK</sequence>
<dbReference type="GO" id="GO:0004222">
    <property type="term" value="F:metalloendopeptidase activity"/>
    <property type="evidence" value="ECO:0007669"/>
    <property type="project" value="TreeGrafter"/>
</dbReference>
<dbReference type="Pfam" id="PF00675">
    <property type="entry name" value="Peptidase_M16"/>
    <property type="match status" value="1"/>
</dbReference>
<dbReference type="PANTHER" id="PTHR43016:SF13">
    <property type="entry name" value="PRESEQUENCE PROTEASE, MITOCHONDRIAL"/>
    <property type="match status" value="1"/>
</dbReference>
<organism evidence="2 3">
    <name type="scientific">Acetobacterium wieringae</name>
    <dbReference type="NCBI Taxonomy" id="52694"/>
    <lineage>
        <taxon>Bacteria</taxon>
        <taxon>Bacillati</taxon>
        <taxon>Bacillota</taxon>
        <taxon>Clostridia</taxon>
        <taxon>Eubacteriales</taxon>
        <taxon>Eubacteriaceae</taxon>
        <taxon>Acetobacterium</taxon>
    </lineage>
</organism>
<dbReference type="FunFam" id="3.30.830.10:FF:000034">
    <property type="entry name" value="presequence protease 1, chloroplastic/mitochondrial"/>
    <property type="match status" value="1"/>
</dbReference>
<dbReference type="RefSeq" id="WP_242871649.1">
    <property type="nucleotide sequence ID" value="NZ_CP097897.1"/>
</dbReference>
<dbReference type="GO" id="GO:0046872">
    <property type="term" value="F:metal ion binding"/>
    <property type="evidence" value="ECO:0007669"/>
    <property type="project" value="InterPro"/>
</dbReference>
<gene>
    <name evidence="2" type="ORF">ACWI_35310</name>
</gene>
<protein>
    <submittedName>
        <fullName evidence="2">Peptidase M16C associated</fullName>
    </submittedName>
</protein>
<evidence type="ECO:0000259" key="1">
    <source>
        <dbReference type="SMART" id="SM01264"/>
    </source>
</evidence>
<dbReference type="PANTHER" id="PTHR43016">
    <property type="entry name" value="PRESEQUENCE PROTEASE"/>
    <property type="match status" value="1"/>
</dbReference>
<dbReference type="InterPro" id="IPR011249">
    <property type="entry name" value="Metalloenz_LuxS/M16"/>
</dbReference>
<evidence type="ECO:0000313" key="3">
    <source>
        <dbReference type="Proteomes" id="UP000176244"/>
    </source>
</evidence>
<dbReference type="SMART" id="SM01264">
    <property type="entry name" value="M16C_associated"/>
    <property type="match status" value="1"/>
</dbReference>
<accession>A0A1F2PDA1</accession>
<dbReference type="Gene3D" id="3.30.830.10">
    <property type="entry name" value="Metalloenzyme, LuxS/M16 peptidase-like"/>
    <property type="match status" value="4"/>
</dbReference>
<dbReference type="Pfam" id="PF08367">
    <property type="entry name" value="M16C_assoc"/>
    <property type="match status" value="1"/>
</dbReference>
<proteinExistence type="predicted"/>
<dbReference type="InterPro" id="IPR013578">
    <property type="entry name" value="Peptidase_M16C_assoc"/>
</dbReference>